<keyword evidence="3 5" id="KW-1133">Transmembrane helix</keyword>
<accession>A0ABS3Z940</accession>
<dbReference type="Pfam" id="PF04116">
    <property type="entry name" value="FA_hydroxylase"/>
    <property type="match status" value="1"/>
</dbReference>
<evidence type="ECO:0000313" key="8">
    <source>
        <dbReference type="Proteomes" id="UP000810171"/>
    </source>
</evidence>
<dbReference type="InterPro" id="IPR006694">
    <property type="entry name" value="Fatty_acid_hydroxylase"/>
</dbReference>
<evidence type="ECO:0000313" key="7">
    <source>
        <dbReference type="EMBL" id="MBP0047803.1"/>
    </source>
</evidence>
<sequence>MSELLNTLYASTFGTDKRLFILHLATAAALGILVLRARQHSWRQACSQVLSTRTWRTPSARADYQIILLNLLIFIPLTPWLPDAIALAQWGLTQVNNWFERPMLFVETPWVIPFAFTLCLFVLDDFARYWLHRLMHRLPALWYFHAVHHSARTLTPLTVLRAHPVEVLLFSMRSVVVNACCLAVFFYFFPGQISLITLLGANVFNFGFNLLGSNLRHSHIYWRYWSWLEGWLISPAQHQIHHSARPRHYDKNFGAMLAIWDRLFGTLYRSDEQPPKRLGTHWRRQPGEQSLLQLYVGPFRQLARRWTGHPRQSKRSPSPQD</sequence>
<evidence type="ECO:0000256" key="3">
    <source>
        <dbReference type="ARBA" id="ARBA00022989"/>
    </source>
</evidence>
<name>A0ABS3Z940_9GAMM</name>
<feature type="transmembrane region" description="Helical" evidence="5">
    <location>
        <begin position="195"/>
        <end position="215"/>
    </location>
</feature>
<reference evidence="7 8" key="1">
    <citation type="submission" date="2020-09" db="EMBL/GenBank/DDBJ databases">
        <authorList>
            <person name="Tanuku N.R.S."/>
        </authorList>
    </citation>
    <scope>NUCLEOTIDE SEQUENCE [LARGE SCALE GENOMIC DNA]</scope>
    <source>
        <strain evidence="7 8">AK62</strain>
    </source>
</reference>
<protein>
    <submittedName>
        <fullName evidence="7">Sterol desaturase family protein</fullName>
    </submittedName>
</protein>
<comment type="subcellular location">
    <subcellularLocation>
        <location evidence="1">Membrane</location>
    </subcellularLocation>
</comment>
<evidence type="ECO:0000256" key="2">
    <source>
        <dbReference type="ARBA" id="ARBA00022692"/>
    </source>
</evidence>
<dbReference type="PANTHER" id="PTHR11863">
    <property type="entry name" value="STEROL DESATURASE"/>
    <property type="match status" value="1"/>
</dbReference>
<evidence type="ECO:0000259" key="6">
    <source>
        <dbReference type="Pfam" id="PF04116"/>
    </source>
</evidence>
<dbReference type="EMBL" id="JACVEW010000004">
    <property type="protein sequence ID" value="MBP0047803.1"/>
    <property type="molecule type" value="Genomic_DNA"/>
</dbReference>
<organism evidence="7 8">
    <name type="scientific">Marinobacterium alkalitolerans</name>
    <dbReference type="NCBI Taxonomy" id="1542925"/>
    <lineage>
        <taxon>Bacteria</taxon>
        <taxon>Pseudomonadati</taxon>
        <taxon>Pseudomonadota</taxon>
        <taxon>Gammaproteobacteria</taxon>
        <taxon>Oceanospirillales</taxon>
        <taxon>Oceanospirillaceae</taxon>
        <taxon>Marinobacterium</taxon>
    </lineage>
</organism>
<proteinExistence type="predicted"/>
<keyword evidence="8" id="KW-1185">Reference proteome</keyword>
<feature type="transmembrane region" description="Helical" evidence="5">
    <location>
        <begin position="167"/>
        <end position="189"/>
    </location>
</feature>
<dbReference type="RefSeq" id="WP_209286423.1">
    <property type="nucleotide sequence ID" value="NZ_JACVEW010000004.1"/>
</dbReference>
<feature type="transmembrane region" description="Helical" evidence="5">
    <location>
        <begin position="20"/>
        <end position="37"/>
    </location>
</feature>
<keyword evidence="2 5" id="KW-0812">Transmembrane</keyword>
<dbReference type="Proteomes" id="UP000810171">
    <property type="component" value="Unassembled WGS sequence"/>
</dbReference>
<keyword evidence="4 5" id="KW-0472">Membrane</keyword>
<feature type="domain" description="Fatty acid hydroxylase" evidence="6">
    <location>
        <begin position="118"/>
        <end position="266"/>
    </location>
</feature>
<gene>
    <name evidence="7" type="ORF">H9C73_03565</name>
</gene>
<dbReference type="InterPro" id="IPR050307">
    <property type="entry name" value="Sterol_Desaturase_Related"/>
</dbReference>
<evidence type="ECO:0000256" key="4">
    <source>
        <dbReference type="ARBA" id="ARBA00023136"/>
    </source>
</evidence>
<evidence type="ECO:0000256" key="5">
    <source>
        <dbReference type="SAM" id="Phobius"/>
    </source>
</evidence>
<comment type="caution">
    <text evidence="7">The sequence shown here is derived from an EMBL/GenBank/DDBJ whole genome shotgun (WGS) entry which is preliminary data.</text>
</comment>
<evidence type="ECO:0000256" key="1">
    <source>
        <dbReference type="ARBA" id="ARBA00004370"/>
    </source>
</evidence>
<feature type="transmembrane region" description="Helical" evidence="5">
    <location>
        <begin position="110"/>
        <end position="131"/>
    </location>
</feature>
<feature type="transmembrane region" description="Helical" evidence="5">
    <location>
        <begin position="66"/>
        <end position="90"/>
    </location>
</feature>